<dbReference type="PANTHER" id="PTHR11590:SF52">
    <property type="entry name" value="HEMOCYTE PROTEIN-GLUTAMINE GAMMA-GLUTAMYLTRANSFERASE-LIKE PROTEIN"/>
    <property type="match status" value="1"/>
</dbReference>
<name>A0A7R9JJ74_TIMCA</name>
<dbReference type="GO" id="GO:0003810">
    <property type="term" value="F:protein-glutamine gamma-glutamyltransferase activity"/>
    <property type="evidence" value="ECO:0007669"/>
    <property type="project" value="TreeGrafter"/>
</dbReference>
<sequence length="265" mass="28789">MYLLELSKLSHAERGSPVKIARAISAVINANDDLGLLVGNWSNDYRDGVAPHSWTGSVAIFEQYLKSGGRSVKYGQCWVFSAATVTANALVVLSSTAIDGEIEVRISVGTVITAALTCSPIHPVCRTLGIPCRSVTNYVSAHDTDSSLTVDKYFDSHGEEIQGGPDGHCSDSCWNYHVWNDVWMSRPDLPEGNGGWQVIDATPQEQSDALFRCGPASVEAVKRGKVGLAYDTPFIFAEVNADVCHFQEDKSSHWGFSALNINQYT</sequence>
<gene>
    <name evidence="2" type="ORF">TCMB3V08_LOCUS12053</name>
</gene>
<dbReference type="InterPro" id="IPR002931">
    <property type="entry name" value="Transglutaminase-like"/>
</dbReference>
<dbReference type="EMBL" id="OE192211">
    <property type="protein sequence ID" value="CAD7579519.1"/>
    <property type="molecule type" value="Genomic_DNA"/>
</dbReference>
<protein>
    <submittedName>
        <fullName evidence="2">(California timema) hypothetical protein</fullName>
    </submittedName>
</protein>
<dbReference type="Pfam" id="PF01841">
    <property type="entry name" value="Transglut_core"/>
    <property type="match status" value="1"/>
</dbReference>
<accession>A0A7R9JJ74</accession>
<organism evidence="2">
    <name type="scientific">Timema californicum</name>
    <name type="common">California timema</name>
    <name type="synonym">Walking stick</name>
    <dbReference type="NCBI Taxonomy" id="61474"/>
    <lineage>
        <taxon>Eukaryota</taxon>
        <taxon>Metazoa</taxon>
        <taxon>Ecdysozoa</taxon>
        <taxon>Arthropoda</taxon>
        <taxon>Hexapoda</taxon>
        <taxon>Insecta</taxon>
        <taxon>Pterygota</taxon>
        <taxon>Neoptera</taxon>
        <taxon>Polyneoptera</taxon>
        <taxon>Phasmatodea</taxon>
        <taxon>Timematodea</taxon>
        <taxon>Timematoidea</taxon>
        <taxon>Timematidae</taxon>
        <taxon>Timema</taxon>
    </lineage>
</organism>
<dbReference type="SMART" id="SM00460">
    <property type="entry name" value="TGc"/>
    <property type="match status" value="1"/>
</dbReference>
<evidence type="ECO:0000313" key="2">
    <source>
        <dbReference type="EMBL" id="CAD7579519.1"/>
    </source>
</evidence>
<dbReference type="Gene3D" id="3.90.260.10">
    <property type="entry name" value="Transglutaminase-like"/>
    <property type="match status" value="1"/>
</dbReference>
<feature type="domain" description="Transglutaminase-like" evidence="1">
    <location>
        <begin position="103"/>
        <end position="203"/>
    </location>
</feature>
<dbReference type="InterPro" id="IPR050779">
    <property type="entry name" value="Transglutaminase"/>
</dbReference>
<dbReference type="PANTHER" id="PTHR11590">
    <property type="entry name" value="PROTEIN-GLUTAMINE GAMMA-GLUTAMYLTRANSFERASE"/>
    <property type="match status" value="1"/>
</dbReference>
<evidence type="ECO:0000259" key="1">
    <source>
        <dbReference type="SMART" id="SM00460"/>
    </source>
</evidence>
<proteinExistence type="predicted"/>
<dbReference type="AlphaFoldDB" id="A0A7R9JJ74"/>
<dbReference type="InterPro" id="IPR036985">
    <property type="entry name" value="Transglutaminase-like_sf"/>
</dbReference>
<dbReference type="SUPFAM" id="SSF54001">
    <property type="entry name" value="Cysteine proteinases"/>
    <property type="match status" value="1"/>
</dbReference>
<dbReference type="InterPro" id="IPR038765">
    <property type="entry name" value="Papain-like_cys_pep_sf"/>
</dbReference>
<reference evidence="2" key="1">
    <citation type="submission" date="2020-11" db="EMBL/GenBank/DDBJ databases">
        <authorList>
            <person name="Tran Van P."/>
        </authorList>
    </citation>
    <scope>NUCLEOTIDE SEQUENCE</scope>
</reference>